<sequence>MHCKDKVWVSARSGMDRVTPQNTLLVDKSSASYLEGQSHRLKEIAAIFQMIPADAHVVPELTTAVRLIRSDSSGTHAKTSPQDHWKTS</sequence>
<name>A0A2L1UYM3_9GAMM</name>
<accession>A0A2L1UYM3</accession>
<geneLocation type="plasmid" evidence="1 3">
    <name>unnamed2</name>
</geneLocation>
<reference evidence="1" key="2">
    <citation type="submission" date="2017-01" db="EMBL/GenBank/DDBJ databases">
        <authorList>
            <person name="Kumar R."/>
            <person name="Singh D."/>
            <person name="Kumar S."/>
        </authorList>
    </citation>
    <scope>NUCLEOTIDE SEQUENCE</scope>
    <source>
        <strain evidence="1">ERMR1:05</strain>
        <plasmid evidence="1">unnamed2</plasmid>
    </source>
</reference>
<dbReference type="KEGG" id="rox:BV494_24120"/>
<dbReference type="EMBL" id="CP019064">
    <property type="protein sequence ID" value="AVF38118.1"/>
    <property type="molecule type" value="Genomic_DNA"/>
</dbReference>
<keyword evidence="3" id="KW-1185">Reference proteome</keyword>
<dbReference type="Proteomes" id="UP000239197">
    <property type="component" value="Plasmid unnamed2"/>
</dbReference>
<evidence type="ECO:0000313" key="2">
    <source>
        <dbReference type="EMBL" id="AVF38118.1"/>
    </source>
</evidence>
<evidence type="ECO:0000313" key="1">
    <source>
        <dbReference type="EMBL" id="AVF37997.1"/>
    </source>
</evidence>
<keyword evidence="1" id="KW-0614">Plasmid</keyword>
<organism evidence="1 3">
    <name type="scientific">Rahnella sikkimica</name>
    <dbReference type="NCBI Taxonomy" id="1805933"/>
    <lineage>
        <taxon>Bacteria</taxon>
        <taxon>Pseudomonadati</taxon>
        <taxon>Pseudomonadota</taxon>
        <taxon>Gammaproteobacteria</taxon>
        <taxon>Enterobacterales</taxon>
        <taxon>Yersiniaceae</taxon>
        <taxon>Rahnella</taxon>
    </lineage>
</organism>
<gene>
    <name evidence="1" type="ORF">BV494_24120</name>
    <name evidence="2" type="ORF">BV494_24825</name>
</gene>
<dbReference type="EMBL" id="CP019064">
    <property type="protein sequence ID" value="AVF37997.1"/>
    <property type="molecule type" value="Genomic_DNA"/>
</dbReference>
<dbReference type="KEGG" id="rox:BV494_24825"/>
<protein>
    <submittedName>
        <fullName evidence="1">Uncharacterized protein</fullName>
    </submittedName>
</protein>
<reference evidence="1" key="3">
    <citation type="journal article" date="2022" name="Extremophiles">
        <title>Rahnella sikkimica sp. nov., a novel cold-tolerant bacterium isolated from the glacier of Sikkim Himalaya with plant growth-promoting properties.</title>
        <authorList>
            <person name="Kumar A."/>
            <person name="Le Fleche-Mateos A."/>
            <person name="Kumar R."/>
            <person name="Lomprez F."/>
            <person name="Fichenick F."/>
            <person name="Singh D."/>
            <person name="Grimont P.A.D."/>
            <person name="Kumar S."/>
        </authorList>
    </citation>
    <scope>NUCLEOTIDE SEQUENCE</scope>
    <source>
        <strain evidence="1">ERMR1:05</strain>
    </source>
</reference>
<reference evidence="3" key="1">
    <citation type="submission" date="2017-01" db="EMBL/GenBank/DDBJ databases">
        <title>Genome sequence of Rouxiella sp. ERMR1:05.</title>
        <authorList>
            <person name="Kumar R."/>
            <person name="Singh D."/>
            <person name="Kumar S."/>
        </authorList>
    </citation>
    <scope>NUCLEOTIDE SEQUENCE [LARGE SCALE GENOMIC DNA]</scope>
    <source>
        <strain evidence="3">ERMR1:05</strain>
        <plasmid evidence="3">unnamed2</plasmid>
    </source>
</reference>
<proteinExistence type="predicted"/>
<dbReference type="AlphaFoldDB" id="A0A2L1UYM3"/>
<evidence type="ECO:0000313" key="3">
    <source>
        <dbReference type="Proteomes" id="UP000239197"/>
    </source>
</evidence>